<dbReference type="Proteomes" id="UP000294200">
    <property type="component" value="Unassembled WGS sequence"/>
</dbReference>
<dbReference type="AlphaFoldDB" id="A0A4V2NEK4"/>
<dbReference type="EMBL" id="MWML01001250">
    <property type="protein sequence ID" value="TCF97147.1"/>
    <property type="molecule type" value="Genomic_DNA"/>
</dbReference>
<evidence type="ECO:0000256" key="1">
    <source>
        <dbReference type="SAM" id="MobiDB-lite"/>
    </source>
</evidence>
<feature type="region of interest" description="Disordered" evidence="1">
    <location>
        <begin position="66"/>
        <end position="88"/>
    </location>
</feature>
<proteinExistence type="predicted"/>
<evidence type="ECO:0000313" key="3">
    <source>
        <dbReference type="Proteomes" id="UP000294200"/>
    </source>
</evidence>
<keyword evidence="3" id="KW-1185">Reference proteome</keyword>
<protein>
    <submittedName>
        <fullName evidence="2">Uncharacterized protein</fullName>
    </submittedName>
</protein>
<gene>
    <name evidence="2" type="ORF">BZM27_55490</name>
</gene>
<feature type="non-terminal residue" evidence="2">
    <location>
        <position position="88"/>
    </location>
</feature>
<accession>A0A4V2NEK4</accession>
<sequence>MQAGYRVEVETRMKWLYVRLSEKDRRRYAAVEADKLGHGGFEYIAKLFDIDPKTIRQGLKDMEEELDPAGERIRKKGRKSRLTDHPEW</sequence>
<evidence type="ECO:0000313" key="2">
    <source>
        <dbReference type="EMBL" id="TCF97147.1"/>
    </source>
</evidence>
<reference evidence="2 3" key="1">
    <citation type="submission" date="2017-02" db="EMBL/GenBank/DDBJ databases">
        <title>Paraburkholderia sophoroidis sp. nov. and Paraburkholderia steynii sp. nov. rhizobial symbionts of the fynbos legume Hypocalyptus sophoroides.</title>
        <authorList>
            <person name="Steenkamp E.T."/>
            <person name="Beukes C.W."/>
            <person name="Van Zyl E."/>
            <person name="Avontuur J."/>
            <person name="Chan W.Y."/>
            <person name="Hassen A."/>
            <person name="Palmer M."/>
            <person name="Mthombeni L."/>
            <person name="Phalane F."/>
            <person name="Sereme K."/>
            <person name="Venter S.N."/>
        </authorList>
    </citation>
    <scope>NUCLEOTIDE SEQUENCE [LARGE SCALE GENOMIC DNA]</scope>
    <source>
        <strain evidence="2 3">HC1.1ba</strain>
    </source>
</reference>
<organism evidence="2 3">
    <name type="scientific">Paraburkholderia steynii</name>
    <dbReference type="NCBI Taxonomy" id="1245441"/>
    <lineage>
        <taxon>Bacteria</taxon>
        <taxon>Pseudomonadati</taxon>
        <taxon>Pseudomonadota</taxon>
        <taxon>Betaproteobacteria</taxon>
        <taxon>Burkholderiales</taxon>
        <taxon>Burkholderiaceae</taxon>
        <taxon>Paraburkholderia</taxon>
    </lineage>
</organism>
<comment type="caution">
    <text evidence="2">The sequence shown here is derived from an EMBL/GenBank/DDBJ whole genome shotgun (WGS) entry which is preliminary data.</text>
</comment>
<name>A0A4V2NEK4_9BURK</name>